<organism evidence="2 3">
    <name type="scientific">Rhizobium viscosum</name>
    <name type="common">Arthrobacter viscosus</name>
    <dbReference type="NCBI Taxonomy" id="1673"/>
    <lineage>
        <taxon>Bacteria</taxon>
        <taxon>Pseudomonadati</taxon>
        <taxon>Pseudomonadota</taxon>
        <taxon>Alphaproteobacteria</taxon>
        <taxon>Hyphomicrobiales</taxon>
        <taxon>Rhizobiaceae</taxon>
        <taxon>Rhizobium/Agrobacterium group</taxon>
        <taxon>Rhizobium</taxon>
    </lineage>
</organism>
<keyword evidence="1" id="KW-0812">Transmembrane</keyword>
<feature type="transmembrane region" description="Helical" evidence="1">
    <location>
        <begin position="12"/>
        <end position="31"/>
    </location>
</feature>
<gene>
    <name evidence="2" type="ORF">H4W29_005563</name>
</gene>
<keyword evidence="1" id="KW-1133">Transmembrane helix</keyword>
<comment type="caution">
    <text evidence="2">The sequence shown here is derived from an EMBL/GenBank/DDBJ whole genome shotgun (WGS) entry which is preliminary data.</text>
</comment>
<keyword evidence="3" id="KW-1185">Reference proteome</keyword>
<name>A0ABR9IYL8_RHIVS</name>
<evidence type="ECO:0000256" key="1">
    <source>
        <dbReference type="SAM" id="Phobius"/>
    </source>
</evidence>
<dbReference type="RefSeq" id="WP_192731938.1">
    <property type="nucleotide sequence ID" value="NZ_BAAAVL010000002.1"/>
</dbReference>
<dbReference type="Proteomes" id="UP000620262">
    <property type="component" value="Unassembled WGS sequence"/>
</dbReference>
<dbReference type="EMBL" id="JADBEC010000002">
    <property type="protein sequence ID" value="MBE1508318.1"/>
    <property type="molecule type" value="Genomic_DNA"/>
</dbReference>
<protein>
    <submittedName>
        <fullName evidence="2">Uncharacterized protein</fullName>
    </submittedName>
</protein>
<reference evidence="2 3" key="1">
    <citation type="submission" date="2020-10" db="EMBL/GenBank/DDBJ databases">
        <title>Sequencing the genomes of 1000 actinobacteria strains.</title>
        <authorList>
            <person name="Klenk H.-P."/>
        </authorList>
    </citation>
    <scope>NUCLEOTIDE SEQUENCE [LARGE SCALE GENOMIC DNA]</scope>
    <source>
        <strain evidence="2 3">DSM 7307</strain>
    </source>
</reference>
<accession>A0ABR9IYL8</accession>
<evidence type="ECO:0000313" key="2">
    <source>
        <dbReference type="EMBL" id="MBE1508318.1"/>
    </source>
</evidence>
<sequence>MIYNEPKPSGFAFPLILILVAMAIMVGGLAMTAGHTPATRVWVPASSAGL</sequence>
<evidence type="ECO:0000313" key="3">
    <source>
        <dbReference type="Proteomes" id="UP000620262"/>
    </source>
</evidence>
<proteinExistence type="predicted"/>
<keyword evidence="1" id="KW-0472">Membrane</keyword>